<keyword evidence="3" id="KW-1185">Reference proteome</keyword>
<organism evidence="2 3">
    <name type="scientific">Podospora australis</name>
    <dbReference type="NCBI Taxonomy" id="1536484"/>
    <lineage>
        <taxon>Eukaryota</taxon>
        <taxon>Fungi</taxon>
        <taxon>Dikarya</taxon>
        <taxon>Ascomycota</taxon>
        <taxon>Pezizomycotina</taxon>
        <taxon>Sordariomycetes</taxon>
        <taxon>Sordariomycetidae</taxon>
        <taxon>Sordariales</taxon>
        <taxon>Podosporaceae</taxon>
        <taxon>Podospora</taxon>
    </lineage>
</organism>
<dbReference type="Proteomes" id="UP001302126">
    <property type="component" value="Unassembled WGS sequence"/>
</dbReference>
<sequence>MPALHNAAKDKKKGKQPIVEAIINNVTTEVLRDVLLDVYENPVGQELVANNLRARDLVPQEQASGSNNEEVSPKDVVSPKRVSSKLPATVNDNEARKPAAKNIMEKGRPVKLDRASTPGPARSAAIGSLYRSNPRPESSPSPAPSSAPTPAAIAPMVEMGQHPLTKKTCARSGCRKVFVPAKQTSGEVCRLPPWEISQYTHRE</sequence>
<protein>
    <submittedName>
        <fullName evidence="2">Uncharacterized protein</fullName>
    </submittedName>
</protein>
<evidence type="ECO:0000256" key="1">
    <source>
        <dbReference type="SAM" id="MobiDB-lite"/>
    </source>
</evidence>
<accession>A0AAN6WIG4</accession>
<proteinExistence type="predicted"/>
<feature type="compositionally biased region" description="Polar residues" evidence="1">
    <location>
        <begin position="61"/>
        <end position="70"/>
    </location>
</feature>
<comment type="caution">
    <text evidence="2">The sequence shown here is derived from an EMBL/GenBank/DDBJ whole genome shotgun (WGS) entry which is preliminary data.</text>
</comment>
<name>A0AAN6WIG4_9PEZI</name>
<evidence type="ECO:0000313" key="3">
    <source>
        <dbReference type="Proteomes" id="UP001302126"/>
    </source>
</evidence>
<gene>
    <name evidence="2" type="ORF">QBC35DRAFT_479110</name>
</gene>
<feature type="region of interest" description="Disordered" evidence="1">
    <location>
        <begin position="60"/>
        <end position="151"/>
    </location>
</feature>
<reference evidence="2" key="2">
    <citation type="submission" date="2023-05" db="EMBL/GenBank/DDBJ databases">
        <authorList>
            <consortium name="Lawrence Berkeley National Laboratory"/>
            <person name="Steindorff A."/>
            <person name="Hensen N."/>
            <person name="Bonometti L."/>
            <person name="Westerberg I."/>
            <person name="Brannstrom I.O."/>
            <person name="Guillou S."/>
            <person name="Cros-Aarteil S."/>
            <person name="Calhoun S."/>
            <person name="Haridas S."/>
            <person name="Kuo A."/>
            <person name="Mondo S."/>
            <person name="Pangilinan J."/>
            <person name="Riley R."/>
            <person name="Labutti K."/>
            <person name="Andreopoulos B."/>
            <person name="Lipzen A."/>
            <person name="Chen C."/>
            <person name="Yanf M."/>
            <person name="Daum C."/>
            <person name="Ng V."/>
            <person name="Clum A."/>
            <person name="Ohm R."/>
            <person name="Martin F."/>
            <person name="Silar P."/>
            <person name="Natvig D."/>
            <person name="Lalanne C."/>
            <person name="Gautier V."/>
            <person name="Ament-Velasquez S.L."/>
            <person name="Kruys A."/>
            <person name="Hutchinson M.I."/>
            <person name="Powell A.J."/>
            <person name="Barry K."/>
            <person name="Miller A.N."/>
            <person name="Grigoriev I.V."/>
            <person name="Debuchy R."/>
            <person name="Gladieux P."/>
            <person name="Thoren M.H."/>
            <person name="Johannesson H."/>
        </authorList>
    </citation>
    <scope>NUCLEOTIDE SEQUENCE</scope>
    <source>
        <strain evidence="2">PSN309</strain>
    </source>
</reference>
<feature type="compositionally biased region" description="Basic and acidic residues" evidence="1">
    <location>
        <begin position="93"/>
        <end position="114"/>
    </location>
</feature>
<reference evidence="2" key="1">
    <citation type="journal article" date="2023" name="Mol. Phylogenet. Evol.">
        <title>Genome-scale phylogeny and comparative genomics of the fungal order Sordariales.</title>
        <authorList>
            <person name="Hensen N."/>
            <person name="Bonometti L."/>
            <person name="Westerberg I."/>
            <person name="Brannstrom I.O."/>
            <person name="Guillou S."/>
            <person name="Cros-Aarteil S."/>
            <person name="Calhoun S."/>
            <person name="Haridas S."/>
            <person name="Kuo A."/>
            <person name="Mondo S."/>
            <person name="Pangilinan J."/>
            <person name="Riley R."/>
            <person name="LaButti K."/>
            <person name="Andreopoulos B."/>
            <person name="Lipzen A."/>
            <person name="Chen C."/>
            <person name="Yan M."/>
            <person name="Daum C."/>
            <person name="Ng V."/>
            <person name="Clum A."/>
            <person name="Steindorff A."/>
            <person name="Ohm R.A."/>
            <person name="Martin F."/>
            <person name="Silar P."/>
            <person name="Natvig D.O."/>
            <person name="Lalanne C."/>
            <person name="Gautier V."/>
            <person name="Ament-Velasquez S.L."/>
            <person name="Kruys A."/>
            <person name="Hutchinson M.I."/>
            <person name="Powell A.J."/>
            <person name="Barry K."/>
            <person name="Miller A.N."/>
            <person name="Grigoriev I.V."/>
            <person name="Debuchy R."/>
            <person name="Gladieux P."/>
            <person name="Hiltunen Thoren M."/>
            <person name="Johannesson H."/>
        </authorList>
    </citation>
    <scope>NUCLEOTIDE SEQUENCE</scope>
    <source>
        <strain evidence="2">PSN309</strain>
    </source>
</reference>
<dbReference type="EMBL" id="MU864668">
    <property type="protein sequence ID" value="KAK4182384.1"/>
    <property type="molecule type" value="Genomic_DNA"/>
</dbReference>
<dbReference type="AlphaFoldDB" id="A0AAN6WIG4"/>
<evidence type="ECO:0000313" key="2">
    <source>
        <dbReference type="EMBL" id="KAK4182384.1"/>
    </source>
</evidence>
<feature type="compositionally biased region" description="Pro residues" evidence="1">
    <location>
        <begin position="137"/>
        <end position="147"/>
    </location>
</feature>